<gene>
    <name evidence="1" type="ORF">BECKLFY1418B_GA0070995_107313</name>
</gene>
<accession>A0A450UT39</accession>
<dbReference type="EMBL" id="CAADFF010000073">
    <property type="protein sequence ID" value="VFJ95711.1"/>
    <property type="molecule type" value="Genomic_DNA"/>
</dbReference>
<name>A0A450UT39_9GAMM</name>
<dbReference type="AlphaFoldDB" id="A0A450UT39"/>
<reference evidence="1" key="1">
    <citation type="submission" date="2019-02" db="EMBL/GenBank/DDBJ databases">
        <authorList>
            <person name="Gruber-Vodicka R. H."/>
            <person name="Seah K. B. B."/>
        </authorList>
    </citation>
    <scope>NUCLEOTIDE SEQUENCE</scope>
    <source>
        <strain evidence="1">BECK_M7</strain>
    </source>
</reference>
<proteinExistence type="predicted"/>
<protein>
    <submittedName>
        <fullName evidence="1">Uncharacterized protein</fullName>
    </submittedName>
</protein>
<dbReference type="Gene3D" id="3.90.1150.10">
    <property type="entry name" value="Aspartate Aminotransferase, domain 1"/>
    <property type="match status" value="1"/>
</dbReference>
<sequence>MTQHQPKQNRYFVKVDSFAKMSGLIIETAGTRNQVLKSLPPLIMEEDLPKRGPRIIDDAIAAPAQGQHRGESHFPIY</sequence>
<organism evidence="1">
    <name type="scientific">Candidatus Kentrum sp. LFY</name>
    <dbReference type="NCBI Taxonomy" id="2126342"/>
    <lineage>
        <taxon>Bacteria</taxon>
        <taxon>Pseudomonadati</taxon>
        <taxon>Pseudomonadota</taxon>
        <taxon>Gammaproteobacteria</taxon>
        <taxon>Candidatus Kentrum</taxon>
    </lineage>
</organism>
<evidence type="ECO:0000313" key="1">
    <source>
        <dbReference type="EMBL" id="VFJ95711.1"/>
    </source>
</evidence>
<dbReference type="InterPro" id="IPR015422">
    <property type="entry name" value="PyrdxlP-dep_Trfase_small"/>
</dbReference>